<comment type="caution">
    <text evidence="4">The sequence shown here is derived from an EMBL/GenBank/DDBJ whole genome shotgun (WGS) entry which is preliminary data.</text>
</comment>
<dbReference type="PANTHER" id="PTHR22911">
    <property type="entry name" value="ACYL-MALONYL CONDENSING ENZYME-RELATED"/>
    <property type="match status" value="1"/>
</dbReference>
<evidence type="ECO:0000259" key="3">
    <source>
        <dbReference type="Pfam" id="PF00892"/>
    </source>
</evidence>
<gene>
    <name evidence="4" type="ORF">CBM2594_A70132</name>
</gene>
<keyword evidence="2" id="KW-0472">Membrane</keyword>
<feature type="domain" description="EamA" evidence="3">
    <location>
        <begin position="200"/>
        <end position="332"/>
    </location>
</feature>
<feature type="domain" description="EamA" evidence="3">
    <location>
        <begin position="54"/>
        <end position="182"/>
    </location>
</feature>
<feature type="transmembrane region" description="Helical" evidence="2">
    <location>
        <begin position="293"/>
        <end position="312"/>
    </location>
</feature>
<dbReference type="InterPro" id="IPR037185">
    <property type="entry name" value="EmrE-like"/>
</dbReference>
<name>A0A7Z7JAB7_9BURK</name>
<dbReference type="GO" id="GO:0016020">
    <property type="term" value="C:membrane"/>
    <property type="evidence" value="ECO:0007669"/>
    <property type="project" value="InterPro"/>
</dbReference>
<feature type="transmembrane region" description="Helical" evidence="2">
    <location>
        <begin position="78"/>
        <end position="100"/>
    </location>
</feature>
<keyword evidence="2" id="KW-1133">Transmembrane helix</keyword>
<dbReference type="InterPro" id="IPR000620">
    <property type="entry name" value="EamA_dom"/>
</dbReference>
<dbReference type="SUPFAM" id="SSF103481">
    <property type="entry name" value="Multidrug resistance efflux transporter EmrE"/>
    <property type="match status" value="2"/>
</dbReference>
<sequence length="356" mass="36475">MDGGHHATVMPPAPSGRCPPRMAGAPARLAPIPFMSTNSVSAPLAPADRHAVKASLSILIGASVWGIAWFPYRVLAGWGLGGMHAAALVSAVAAVLSLLAFRRHLGGLRPHWLFVAIGLAAGVTNAGFVWGSVNGHVMRVLLLFYLTPVWTALFARLFLGERLSAAGLALVGLALFGAGLMLWTPAVGVPLPGSAAEWSGLIGGMGFAVNNVLSRRAGQRFPDTDARVRTVVVYLGCTVVGVPAALLLDGPAVAVVPGAQVSAAMLVLGLAAVLVVSNSVVQYGLQRLPANRVSLLMLFEIVIAALSSWWLATEVLSWKEAAGGLCIIAAGALSGLVHRSRAAPAPGAGAEAAACH</sequence>
<accession>A0A7Z7JAB7</accession>
<feature type="transmembrane region" description="Helical" evidence="2">
    <location>
        <begin position="54"/>
        <end position="72"/>
    </location>
</feature>
<evidence type="ECO:0000256" key="2">
    <source>
        <dbReference type="SAM" id="Phobius"/>
    </source>
</evidence>
<dbReference type="Proteomes" id="UP000257139">
    <property type="component" value="Chromosome CBM2594_a"/>
</dbReference>
<feature type="transmembrane region" description="Helical" evidence="2">
    <location>
        <begin position="318"/>
        <end position="337"/>
    </location>
</feature>
<organism evidence="4 5">
    <name type="scientific">Cupriavidus taiwanensis</name>
    <dbReference type="NCBI Taxonomy" id="164546"/>
    <lineage>
        <taxon>Bacteria</taxon>
        <taxon>Pseudomonadati</taxon>
        <taxon>Pseudomonadota</taxon>
        <taxon>Betaproteobacteria</taxon>
        <taxon>Burkholderiales</taxon>
        <taxon>Burkholderiaceae</taxon>
        <taxon>Cupriavidus</taxon>
    </lineage>
</organism>
<evidence type="ECO:0000313" key="5">
    <source>
        <dbReference type="Proteomes" id="UP000257139"/>
    </source>
</evidence>
<feature type="transmembrane region" description="Helical" evidence="2">
    <location>
        <begin position="226"/>
        <end position="248"/>
    </location>
</feature>
<feature type="transmembrane region" description="Helical" evidence="2">
    <location>
        <begin position="165"/>
        <end position="183"/>
    </location>
</feature>
<feature type="transmembrane region" description="Helical" evidence="2">
    <location>
        <begin position="137"/>
        <end position="158"/>
    </location>
</feature>
<proteinExistence type="predicted"/>
<dbReference type="EMBL" id="OGUU01000011">
    <property type="protein sequence ID" value="SPC15567.1"/>
    <property type="molecule type" value="Genomic_DNA"/>
</dbReference>
<feature type="transmembrane region" description="Helical" evidence="2">
    <location>
        <begin position="260"/>
        <end position="281"/>
    </location>
</feature>
<feature type="transmembrane region" description="Helical" evidence="2">
    <location>
        <begin position="195"/>
        <end position="214"/>
    </location>
</feature>
<reference evidence="4 5" key="1">
    <citation type="submission" date="2018-01" db="EMBL/GenBank/DDBJ databases">
        <authorList>
            <person name="Clerissi C."/>
        </authorList>
    </citation>
    <scope>NUCLEOTIDE SEQUENCE [LARGE SCALE GENOMIC DNA]</scope>
    <source>
        <strain evidence="4">Cupriavidus taiwanensis STM 6021</strain>
    </source>
</reference>
<dbReference type="AlphaFoldDB" id="A0A7Z7JAB7"/>
<feature type="transmembrane region" description="Helical" evidence="2">
    <location>
        <begin position="112"/>
        <end position="131"/>
    </location>
</feature>
<feature type="region of interest" description="Disordered" evidence="1">
    <location>
        <begin position="1"/>
        <end position="20"/>
    </location>
</feature>
<evidence type="ECO:0000256" key="1">
    <source>
        <dbReference type="SAM" id="MobiDB-lite"/>
    </source>
</evidence>
<protein>
    <recommendedName>
        <fullName evidence="3">EamA domain-containing protein</fullName>
    </recommendedName>
</protein>
<keyword evidence="2" id="KW-0812">Transmembrane</keyword>
<evidence type="ECO:0000313" key="4">
    <source>
        <dbReference type="EMBL" id="SPC15567.1"/>
    </source>
</evidence>
<dbReference type="Pfam" id="PF00892">
    <property type="entry name" value="EamA"/>
    <property type="match status" value="2"/>
</dbReference>